<proteinExistence type="predicted"/>
<dbReference type="Proteomes" id="UP000887159">
    <property type="component" value="Unassembled WGS sequence"/>
</dbReference>
<dbReference type="EMBL" id="BMAU01021203">
    <property type="protein sequence ID" value="GFX98789.1"/>
    <property type="molecule type" value="Genomic_DNA"/>
</dbReference>
<accession>A0A8X6VAA6</accession>
<comment type="caution">
    <text evidence="2">The sequence shown here is derived from an EMBL/GenBank/DDBJ whole genome shotgun (WGS) entry which is preliminary data.</text>
</comment>
<name>A0A8X6VAA6_TRICX</name>
<keyword evidence="3" id="KW-1185">Reference proteome</keyword>
<sequence length="123" mass="14027">MATSGEGPENNQTRAYTFKNPMGSRTRGRPPTSLMVKVTDSWLEYHEFKPSANKDPSCVKRSPVGGSWERSRHLNMVRKHESQSNDEIRVANSSTDSRVRVRCPHRSLLVQTNEVRCIIVRCL</sequence>
<organism evidence="2 3">
    <name type="scientific">Trichonephila clavipes</name>
    <name type="common">Golden silk orbweaver</name>
    <name type="synonym">Nephila clavipes</name>
    <dbReference type="NCBI Taxonomy" id="2585209"/>
    <lineage>
        <taxon>Eukaryota</taxon>
        <taxon>Metazoa</taxon>
        <taxon>Ecdysozoa</taxon>
        <taxon>Arthropoda</taxon>
        <taxon>Chelicerata</taxon>
        <taxon>Arachnida</taxon>
        <taxon>Araneae</taxon>
        <taxon>Araneomorphae</taxon>
        <taxon>Entelegynae</taxon>
        <taxon>Araneoidea</taxon>
        <taxon>Nephilidae</taxon>
        <taxon>Trichonephila</taxon>
    </lineage>
</organism>
<dbReference type="AlphaFoldDB" id="A0A8X6VAA6"/>
<evidence type="ECO:0000256" key="1">
    <source>
        <dbReference type="SAM" id="MobiDB-lite"/>
    </source>
</evidence>
<feature type="compositionally biased region" description="Polar residues" evidence="1">
    <location>
        <begin position="1"/>
        <end position="15"/>
    </location>
</feature>
<protein>
    <submittedName>
        <fullName evidence="2">Uncharacterized protein</fullName>
    </submittedName>
</protein>
<evidence type="ECO:0000313" key="3">
    <source>
        <dbReference type="Proteomes" id="UP000887159"/>
    </source>
</evidence>
<reference evidence="2" key="1">
    <citation type="submission" date="2020-08" db="EMBL/GenBank/DDBJ databases">
        <title>Multicomponent nature underlies the extraordinary mechanical properties of spider dragline silk.</title>
        <authorList>
            <person name="Kono N."/>
            <person name="Nakamura H."/>
            <person name="Mori M."/>
            <person name="Yoshida Y."/>
            <person name="Ohtoshi R."/>
            <person name="Malay A.D."/>
            <person name="Moran D.A.P."/>
            <person name="Tomita M."/>
            <person name="Numata K."/>
            <person name="Arakawa K."/>
        </authorList>
    </citation>
    <scope>NUCLEOTIDE SEQUENCE</scope>
</reference>
<evidence type="ECO:0000313" key="2">
    <source>
        <dbReference type="EMBL" id="GFX98789.1"/>
    </source>
</evidence>
<gene>
    <name evidence="2" type="ORF">TNCV_1503651</name>
</gene>
<feature type="region of interest" description="Disordered" evidence="1">
    <location>
        <begin position="1"/>
        <end position="32"/>
    </location>
</feature>